<feature type="chain" id="PRO_5005518419" evidence="1">
    <location>
        <begin position="22"/>
        <end position="75"/>
    </location>
</feature>
<evidence type="ECO:0000256" key="1">
    <source>
        <dbReference type="SAM" id="SignalP"/>
    </source>
</evidence>
<dbReference type="AlphaFoldDB" id="A0A0K8RK95"/>
<reference evidence="2" key="1">
    <citation type="submission" date="2012-12" db="EMBL/GenBank/DDBJ databases">
        <title>Identification and characterization of a phenylalanine ammonia-lyase gene family in Isatis indigotica Fort.</title>
        <authorList>
            <person name="Liu Q."/>
            <person name="Chen J."/>
            <person name="Zhou X."/>
            <person name="Di P."/>
            <person name="Xiao Y."/>
            <person name="Xuan H."/>
            <person name="Zhang L."/>
            <person name="Chen W."/>
        </authorList>
    </citation>
    <scope>NUCLEOTIDE SEQUENCE</scope>
    <source>
        <tissue evidence="2">Salivary gland</tissue>
    </source>
</reference>
<feature type="signal peptide" evidence="1">
    <location>
        <begin position="1"/>
        <end position="21"/>
    </location>
</feature>
<dbReference type="EMBL" id="GADI01002286">
    <property type="protein sequence ID" value="JAA71522.1"/>
    <property type="molecule type" value="mRNA"/>
</dbReference>
<organism evidence="2">
    <name type="scientific">Ixodes ricinus</name>
    <name type="common">Common tick</name>
    <name type="synonym">Acarus ricinus</name>
    <dbReference type="NCBI Taxonomy" id="34613"/>
    <lineage>
        <taxon>Eukaryota</taxon>
        <taxon>Metazoa</taxon>
        <taxon>Ecdysozoa</taxon>
        <taxon>Arthropoda</taxon>
        <taxon>Chelicerata</taxon>
        <taxon>Arachnida</taxon>
        <taxon>Acari</taxon>
        <taxon>Parasitiformes</taxon>
        <taxon>Ixodida</taxon>
        <taxon>Ixodoidea</taxon>
        <taxon>Ixodidae</taxon>
        <taxon>Ixodinae</taxon>
        <taxon>Ixodes</taxon>
    </lineage>
</organism>
<accession>A0A0K8RK95</accession>
<sequence length="75" mass="7867">MLWFLPLILAALGTITDAGAAFPNTRAPPFIRCTISGRPPKAETGHVCPHRKTSNAPSTISTQTSLCASFSVNVG</sequence>
<evidence type="ECO:0000313" key="2">
    <source>
        <dbReference type="EMBL" id="JAA71522.1"/>
    </source>
</evidence>
<keyword evidence="1" id="KW-0732">Signal</keyword>
<proteinExistence type="evidence at transcript level"/>
<name>A0A0K8RK95_IXORI</name>
<protein>
    <submittedName>
        <fullName evidence="2">Putative til domain protein</fullName>
    </submittedName>
</protein>